<dbReference type="eggNOG" id="COG0546">
    <property type="taxonomic scope" value="Bacteria"/>
</dbReference>
<dbReference type="PANTHER" id="PTHR43434:SF24">
    <property type="entry name" value="HYDROLASE-RELATED"/>
    <property type="match status" value="1"/>
</dbReference>
<evidence type="ECO:0000313" key="1">
    <source>
        <dbReference type="EMBL" id="ADN75593.1"/>
    </source>
</evidence>
<dbReference type="InterPro" id="IPR050155">
    <property type="entry name" value="HAD-like_hydrolase_sf"/>
</dbReference>
<dbReference type="STRING" id="550540.Fbal_1389"/>
<dbReference type="OrthoDB" id="9782449at2"/>
<dbReference type="AlphaFoldDB" id="E1SMQ4"/>
<dbReference type="PANTHER" id="PTHR43434">
    <property type="entry name" value="PHOSPHOGLYCOLATE PHOSPHATASE"/>
    <property type="match status" value="1"/>
</dbReference>
<dbReference type="InterPro" id="IPR006439">
    <property type="entry name" value="HAD-SF_hydro_IA"/>
</dbReference>
<dbReference type="SFLD" id="SFLDS00003">
    <property type="entry name" value="Haloacid_Dehalogenase"/>
    <property type="match status" value="1"/>
</dbReference>
<dbReference type="SFLD" id="SFLDG01129">
    <property type="entry name" value="C1.5:_HAD__Beta-PGM__Phosphata"/>
    <property type="match status" value="1"/>
</dbReference>
<dbReference type="Pfam" id="PF13419">
    <property type="entry name" value="HAD_2"/>
    <property type="match status" value="1"/>
</dbReference>
<dbReference type="RefSeq" id="WP_013344899.1">
    <property type="nucleotide sequence ID" value="NC_014541.1"/>
</dbReference>
<dbReference type="KEGG" id="fbl:Fbal_1389"/>
<dbReference type="InterPro" id="IPR023214">
    <property type="entry name" value="HAD_sf"/>
</dbReference>
<dbReference type="InterPro" id="IPR041492">
    <property type="entry name" value="HAD_2"/>
</dbReference>
<dbReference type="NCBIfam" id="TIGR01549">
    <property type="entry name" value="HAD-SF-IA-v1"/>
    <property type="match status" value="1"/>
</dbReference>
<dbReference type="Gene3D" id="3.40.50.1000">
    <property type="entry name" value="HAD superfamily/HAD-like"/>
    <property type="match status" value="1"/>
</dbReference>
<gene>
    <name evidence="1" type="ordered locus">Fbal_1389</name>
</gene>
<sequence>MSRAYDLIIFDWDGTLMDSVGRIVHCWQQAARLESLPVASEEEVRGIIGLSMAEAINNLVPGLDGDRQQRFRERYRVLYSDPDLPPTPVFEGVDTLLESLRGSGHKLAVATGKARHGLERAFAHSGLKHHFVDSRTACETASKPDPQMVMELCQAHQVAPQRALMVGDAWFDLEMGRRAGSDSIGVSYGAGSEAHLMTACPRAVIHHPLELLDWV</sequence>
<dbReference type="EMBL" id="CP002209">
    <property type="protein sequence ID" value="ADN75593.1"/>
    <property type="molecule type" value="Genomic_DNA"/>
</dbReference>
<dbReference type="SUPFAM" id="SSF56784">
    <property type="entry name" value="HAD-like"/>
    <property type="match status" value="1"/>
</dbReference>
<dbReference type="GeneID" id="67181609"/>
<reference evidence="1 2" key="1">
    <citation type="journal article" date="2010" name="Stand. Genomic Sci.">
        <title>Complete genome sequence of Ferrimonas balearica type strain (PAT).</title>
        <authorList>
            <person name="Nolan M."/>
            <person name="Sikorski J."/>
            <person name="Davenport K."/>
            <person name="Lucas S."/>
            <person name="Glavina Del Rio T."/>
            <person name="Tice H."/>
            <person name="Cheng J."/>
            <person name="Goodwin L."/>
            <person name="Pitluck S."/>
            <person name="Liolios K."/>
            <person name="Ivanova N."/>
            <person name="Mavromatis K."/>
            <person name="Ovchinnikova G."/>
            <person name="Pati A."/>
            <person name="Chen A."/>
            <person name="Palaniappan K."/>
            <person name="Land M."/>
            <person name="Hauser L."/>
            <person name="Chang Y."/>
            <person name="Jeffries C."/>
            <person name="Tapia R."/>
            <person name="Brettin T."/>
            <person name="Detter J."/>
            <person name="Han C."/>
            <person name="Yasawong M."/>
            <person name="Rohde M."/>
            <person name="Tindall B."/>
            <person name="Goker M."/>
            <person name="Woyke T."/>
            <person name="Bristow J."/>
            <person name="Eisen J."/>
            <person name="Markowitz V."/>
            <person name="Hugenholtz P."/>
            <person name="Kyrpides N."/>
            <person name="Klenk H."/>
            <person name="Lapidus A."/>
        </authorList>
    </citation>
    <scope>NUCLEOTIDE SEQUENCE [LARGE SCALE GENOMIC DNA]</scope>
    <source>
        <strain evidence="2">DSM 9799 / CCM 4581 / KCTC 23876 / PAT</strain>
    </source>
</reference>
<organism evidence="1 2">
    <name type="scientific">Ferrimonas balearica (strain DSM 9799 / CCM 4581 / KCTC 23876 / PAT)</name>
    <dbReference type="NCBI Taxonomy" id="550540"/>
    <lineage>
        <taxon>Bacteria</taxon>
        <taxon>Pseudomonadati</taxon>
        <taxon>Pseudomonadota</taxon>
        <taxon>Gammaproteobacteria</taxon>
        <taxon>Alteromonadales</taxon>
        <taxon>Ferrimonadaceae</taxon>
        <taxon>Ferrimonas</taxon>
    </lineage>
</organism>
<dbReference type="HOGENOM" id="CLU_045011_19_2_6"/>
<evidence type="ECO:0000313" key="2">
    <source>
        <dbReference type="Proteomes" id="UP000006683"/>
    </source>
</evidence>
<dbReference type="SFLD" id="SFLDG01135">
    <property type="entry name" value="C1.5.6:_HAD__Beta-PGM__Phospha"/>
    <property type="match status" value="1"/>
</dbReference>
<protein>
    <submittedName>
        <fullName evidence="1">HAD-superfamily hydrolase, subfamily IA, variant 3</fullName>
    </submittedName>
</protein>
<keyword evidence="1" id="KW-0378">Hydrolase</keyword>
<keyword evidence="2" id="KW-1185">Reference proteome</keyword>
<accession>E1SMQ4</accession>
<dbReference type="InterPro" id="IPR023198">
    <property type="entry name" value="PGP-like_dom2"/>
</dbReference>
<dbReference type="GO" id="GO:0006281">
    <property type="term" value="P:DNA repair"/>
    <property type="evidence" value="ECO:0007669"/>
    <property type="project" value="TreeGrafter"/>
</dbReference>
<dbReference type="GO" id="GO:0008967">
    <property type="term" value="F:phosphoglycolate phosphatase activity"/>
    <property type="evidence" value="ECO:0007669"/>
    <property type="project" value="TreeGrafter"/>
</dbReference>
<proteinExistence type="predicted"/>
<dbReference type="Gene3D" id="1.10.150.240">
    <property type="entry name" value="Putative phosphatase, domain 2"/>
    <property type="match status" value="1"/>
</dbReference>
<name>E1SMQ4_FERBD</name>
<dbReference type="InterPro" id="IPR036412">
    <property type="entry name" value="HAD-like_sf"/>
</dbReference>
<dbReference type="GO" id="GO:0005829">
    <property type="term" value="C:cytosol"/>
    <property type="evidence" value="ECO:0007669"/>
    <property type="project" value="TreeGrafter"/>
</dbReference>
<dbReference type="Proteomes" id="UP000006683">
    <property type="component" value="Chromosome"/>
</dbReference>